<dbReference type="Proteomes" id="UP001240777">
    <property type="component" value="Unassembled WGS sequence"/>
</dbReference>
<gene>
    <name evidence="2" type="ORF">Q5I04_01625</name>
    <name evidence="3" type="ORF">Q5I06_01625</name>
</gene>
<keyword evidence="1" id="KW-0472">Membrane</keyword>
<dbReference type="EMBL" id="JAUYZK010000002">
    <property type="protein sequence ID" value="MDP2538485.1"/>
    <property type="molecule type" value="Genomic_DNA"/>
</dbReference>
<reference evidence="3 5" key="1">
    <citation type="submission" date="2023-07" db="EMBL/GenBank/DDBJ databases">
        <title>Unpublished Manusciprt.</title>
        <authorList>
            <person name="Aydin F."/>
            <person name="Tarhane S."/>
            <person name="Saticioglu I.B."/>
            <person name="Karakaya E."/>
            <person name="Abay S."/>
            <person name="Guran O."/>
            <person name="Bozkurt E."/>
            <person name="Uzum N."/>
            <person name="Olgun K."/>
            <person name="Jablonski D."/>
        </authorList>
    </citation>
    <scope>NUCLEOTIDE SEQUENCE</scope>
    <source>
        <strain evidence="5">faydin-H75</strain>
        <strain evidence="3">Faydin-H76</strain>
    </source>
</reference>
<keyword evidence="5" id="KW-1185">Reference proteome</keyword>
<reference evidence="2" key="2">
    <citation type="submission" date="2023-07" db="EMBL/GenBank/DDBJ databases">
        <authorList>
            <person name="Aydin F."/>
            <person name="Tarhane S."/>
            <person name="Saticioglu I.B."/>
            <person name="Karakaya E."/>
            <person name="Abay S."/>
            <person name="Guran O."/>
            <person name="Bozkurt E."/>
            <person name="Uzum N."/>
            <person name="Olgun K."/>
            <person name="Jablonski D."/>
        </authorList>
    </citation>
    <scope>NUCLEOTIDE SEQUENCE</scope>
    <source>
        <strain evidence="2">Faydin-H75</strain>
    </source>
</reference>
<proteinExistence type="predicted"/>
<dbReference type="EMBL" id="JAUPEV010000002">
    <property type="protein sequence ID" value="MDO7252618.1"/>
    <property type="molecule type" value="Genomic_DNA"/>
</dbReference>
<evidence type="ECO:0000256" key="1">
    <source>
        <dbReference type="SAM" id="Phobius"/>
    </source>
</evidence>
<evidence type="ECO:0000313" key="5">
    <source>
        <dbReference type="Proteomes" id="UP001240777"/>
    </source>
</evidence>
<dbReference type="AlphaFoldDB" id="A0AA90PJ20"/>
<dbReference type="Proteomes" id="UP001177258">
    <property type="component" value="Unassembled WGS sequence"/>
</dbReference>
<evidence type="ECO:0000313" key="2">
    <source>
        <dbReference type="EMBL" id="MDO7252618.1"/>
    </source>
</evidence>
<organism evidence="3 4">
    <name type="scientific">Helicobacter cappadocius</name>
    <dbReference type="NCBI Taxonomy" id="3063998"/>
    <lineage>
        <taxon>Bacteria</taxon>
        <taxon>Pseudomonadati</taxon>
        <taxon>Campylobacterota</taxon>
        <taxon>Epsilonproteobacteria</taxon>
        <taxon>Campylobacterales</taxon>
        <taxon>Helicobacteraceae</taxon>
        <taxon>Helicobacter</taxon>
    </lineage>
</organism>
<sequence length="129" mass="15209">MNPNAFFIVISFVVVLGVFLITLLSVLRKKQNPTLKSQKKTIDFQTVMLLLESKYSTIKDIERASRYFFDNYTKWNLNKSQKQNFLFVLCLHQNTTSKMILQAQEQLSKLNPDMKKDFERIVKKAIDLR</sequence>
<protein>
    <submittedName>
        <fullName evidence="3">Uncharacterized protein</fullName>
    </submittedName>
</protein>
<keyword evidence="1" id="KW-1133">Transmembrane helix</keyword>
<reference evidence="2 4" key="3">
    <citation type="journal article" date="2024" name="Syst. Appl. Microbiol.">
        <title>Helicobacter cappadocius sp. nov., from lizards: The first psychrotrophic Helicobacter species.</title>
        <authorList>
            <person name="Aydin F."/>
            <person name="Tarhane S."/>
            <person name="Karakaya E."/>
            <person name="Abay S."/>
            <person name="Kayman T."/>
            <person name="Guran O."/>
            <person name="Bozkurt E."/>
            <person name="Uzum N."/>
            <person name="Avci A."/>
            <person name="Olgun K."/>
            <person name="Jablonski D."/>
            <person name="Guran C."/>
            <person name="Burcin Saticioglu I."/>
        </authorList>
    </citation>
    <scope>NUCLEOTIDE SEQUENCE [LARGE SCALE GENOMIC DNA]</scope>
    <source>
        <strain evidence="2">Faydin-H75</strain>
        <strain evidence="4">faydin-H76</strain>
    </source>
</reference>
<dbReference type="RefSeq" id="WP_305516461.1">
    <property type="nucleotide sequence ID" value="NZ_JAUPEV010000002.1"/>
</dbReference>
<feature type="transmembrane region" description="Helical" evidence="1">
    <location>
        <begin position="6"/>
        <end position="27"/>
    </location>
</feature>
<accession>A0AA90PJ20</accession>
<keyword evidence="1" id="KW-0812">Transmembrane</keyword>
<name>A0AA90PJ20_9HELI</name>
<evidence type="ECO:0000313" key="3">
    <source>
        <dbReference type="EMBL" id="MDP2538485.1"/>
    </source>
</evidence>
<comment type="caution">
    <text evidence="3">The sequence shown here is derived from an EMBL/GenBank/DDBJ whole genome shotgun (WGS) entry which is preliminary data.</text>
</comment>
<evidence type="ECO:0000313" key="4">
    <source>
        <dbReference type="Proteomes" id="UP001177258"/>
    </source>
</evidence>